<accession>A0A2R6Q4G1</accession>
<comment type="caution">
    <text evidence="3">The sequence shown here is derived from an EMBL/GenBank/DDBJ whole genome shotgun (WGS) entry which is preliminary data.</text>
</comment>
<dbReference type="Pfam" id="PF23733">
    <property type="entry name" value="GRXCR1-2_C"/>
    <property type="match status" value="1"/>
</dbReference>
<evidence type="ECO:0000259" key="2">
    <source>
        <dbReference type="Pfam" id="PF00462"/>
    </source>
</evidence>
<gene>
    <name evidence="3" type="ORF">CEY00_Acc23106</name>
</gene>
<reference evidence="3 4" key="1">
    <citation type="submission" date="2017-07" db="EMBL/GenBank/DDBJ databases">
        <title>An improved, manually edited Actinidia chinensis var. chinensis (kiwifruit) genome highlights the challenges associated with draft genomes and gene prediction in plants.</title>
        <authorList>
            <person name="Pilkington S."/>
            <person name="Crowhurst R."/>
            <person name="Hilario E."/>
            <person name="Nardozza S."/>
            <person name="Fraser L."/>
            <person name="Peng Y."/>
            <person name="Gunaseelan K."/>
            <person name="Simpson R."/>
            <person name="Tahir J."/>
            <person name="Deroles S."/>
            <person name="Templeton K."/>
            <person name="Luo Z."/>
            <person name="Davy M."/>
            <person name="Cheng C."/>
            <person name="Mcneilage M."/>
            <person name="Scaglione D."/>
            <person name="Liu Y."/>
            <person name="Zhang Q."/>
            <person name="Datson P."/>
            <person name="De Silva N."/>
            <person name="Gardiner S."/>
            <person name="Bassett H."/>
            <person name="Chagne D."/>
            <person name="Mccallum J."/>
            <person name="Dzierzon H."/>
            <person name="Deng C."/>
            <person name="Wang Y.-Y."/>
            <person name="Barron N."/>
            <person name="Manako K."/>
            <person name="Bowen J."/>
            <person name="Foster T."/>
            <person name="Erridge Z."/>
            <person name="Tiffin H."/>
            <person name="Waite C."/>
            <person name="Davies K."/>
            <person name="Grierson E."/>
            <person name="Laing W."/>
            <person name="Kirk R."/>
            <person name="Chen X."/>
            <person name="Wood M."/>
            <person name="Montefiori M."/>
            <person name="Brummell D."/>
            <person name="Schwinn K."/>
            <person name="Catanach A."/>
            <person name="Fullerton C."/>
            <person name="Li D."/>
            <person name="Meiyalaghan S."/>
            <person name="Nieuwenhuizen N."/>
            <person name="Read N."/>
            <person name="Prakash R."/>
            <person name="Hunter D."/>
            <person name="Zhang H."/>
            <person name="Mckenzie M."/>
            <person name="Knabel M."/>
            <person name="Harris A."/>
            <person name="Allan A."/>
            <person name="Chen A."/>
            <person name="Janssen B."/>
            <person name="Plunkett B."/>
            <person name="Dwamena C."/>
            <person name="Voogd C."/>
            <person name="Leif D."/>
            <person name="Lafferty D."/>
            <person name="Souleyre E."/>
            <person name="Varkonyi-Gasic E."/>
            <person name="Gambi F."/>
            <person name="Hanley J."/>
            <person name="Yao J.-L."/>
            <person name="Cheung J."/>
            <person name="David K."/>
            <person name="Warren B."/>
            <person name="Marsh K."/>
            <person name="Snowden K."/>
            <person name="Lin-Wang K."/>
            <person name="Brian L."/>
            <person name="Martinez-Sanchez M."/>
            <person name="Wang M."/>
            <person name="Ileperuma N."/>
            <person name="Macnee N."/>
            <person name="Campin R."/>
            <person name="Mcatee P."/>
            <person name="Drummond R."/>
            <person name="Espley R."/>
            <person name="Ireland H."/>
            <person name="Wu R."/>
            <person name="Atkinson R."/>
            <person name="Karunairetnam S."/>
            <person name="Bulley S."/>
            <person name="Chunkath S."/>
            <person name="Hanley Z."/>
            <person name="Storey R."/>
            <person name="Thrimawithana A."/>
            <person name="Thomson S."/>
            <person name="David C."/>
            <person name="Testolin R."/>
        </authorList>
    </citation>
    <scope>NUCLEOTIDE SEQUENCE [LARGE SCALE GENOMIC DNA]</scope>
    <source>
        <strain evidence="4">cv. Red5</strain>
        <tissue evidence="3">Young leaf</tissue>
    </source>
</reference>
<evidence type="ECO:0000256" key="1">
    <source>
        <dbReference type="SAM" id="MobiDB-lite"/>
    </source>
</evidence>
<dbReference type="OMA" id="QDPGFVC"/>
<feature type="domain" description="Glutaredoxin" evidence="2">
    <location>
        <begin position="324"/>
        <end position="389"/>
    </location>
</feature>
<dbReference type="Gene3D" id="3.40.30.10">
    <property type="entry name" value="Glutaredoxin"/>
    <property type="match status" value="1"/>
</dbReference>
<dbReference type="PROSITE" id="PS51354">
    <property type="entry name" value="GLUTAREDOXIN_2"/>
    <property type="match status" value="1"/>
</dbReference>
<evidence type="ECO:0000313" key="3">
    <source>
        <dbReference type="EMBL" id="PSS01750.1"/>
    </source>
</evidence>
<name>A0A2R6Q4G1_ACTCC</name>
<dbReference type="Gramene" id="PSS01750">
    <property type="protein sequence ID" value="PSS01750"/>
    <property type="gene ID" value="CEY00_Acc23106"/>
</dbReference>
<protein>
    <submittedName>
        <fullName evidence="3">Glutaredoxin protein</fullName>
    </submittedName>
</protein>
<dbReference type="Pfam" id="PF00462">
    <property type="entry name" value="Glutaredoxin"/>
    <property type="match status" value="1"/>
</dbReference>
<sequence length="468" mass="51888">MGCTASRPHTVFTRPTEEPPYNPSSSLSSSSYCLSSPISRTLSLPTSLVHHPPLRKGDTNHLVSLTSSTYGSLVLVDPIPNPNPNLNGQDCPDRSTRTSKTLTLADPDSVINTWELMEDLDEFEFDFVQNPNSSFYHCPIESPKKPNSCRFVYCNGSAKKGRDSVDSNPNSSIYDSPFESPKKPNSCRFVDCNGSLKKGCDSVDSNPNSSIYDSPLGSSKKTNSYLFVDSNGSVKEDSDSLNSYEIVEHSDSKPLWKHLSEESLLAKMDPNVVSSYRRALTSKQFGCRDSKPKAVTPVLTGTKSSSSLALSNQFYLPGSEDRIVLYYTSLRGIRRTYEDCCAVRMIFRGFRVFVDERDISMDSAYRKELQSVLGGKMMSLPRVFIRGKYAGGADEIKQLHECGELAKLLEEFPVKDLGYVCESCGDARFIPCQNCNGSRKVFEEDEGKLIRCPDCNENGLIRCPSCCS</sequence>
<dbReference type="InterPro" id="IPR002109">
    <property type="entry name" value="Glutaredoxin"/>
</dbReference>
<evidence type="ECO:0000313" key="4">
    <source>
        <dbReference type="Proteomes" id="UP000241394"/>
    </source>
</evidence>
<dbReference type="FunCoup" id="A0A2R6Q4G1">
    <property type="interactions" value="300"/>
</dbReference>
<dbReference type="PANTHER" id="PTHR45669">
    <property type="entry name" value="GLUTAREDOXIN DOMAIN-CONTAINING CYSTEINE-RICH PROTEIN CG12206-RELATED"/>
    <property type="match status" value="1"/>
</dbReference>
<feature type="region of interest" description="Disordered" evidence="1">
    <location>
        <begin position="160"/>
        <end position="183"/>
    </location>
</feature>
<dbReference type="InterPro" id="IPR036249">
    <property type="entry name" value="Thioredoxin-like_sf"/>
</dbReference>
<keyword evidence="4" id="KW-1185">Reference proteome</keyword>
<dbReference type="STRING" id="1590841.A0A2R6Q4G1"/>
<dbReference type="SUPFAM" id="SSF52833">
    <property type="entry name" value="Thioredoxin-like"/>
    <property type="match status" value="1"/>
</dbReference>
<organism evidence="3 4">
    <name type="scientific">Actinidia chinensis var. chinensis</name>
    <name type="common">Chinese soft-hair kiwi</name>
    <dbReference type="NCBI Taxonomy" id="1590841"/>
    <lineage>
        <taxon>Eukaryota</taxon>
        <taxon>Viridiplantae</taxon>
        <taxon>Streptophyta</taxon>
        <taxon>Embryophyta</taxon>
        <taxon>Tracheophyta</taxon>
        <taxon>Spermatophyta</taxon>
        <taxon>Magnoliopsida</taxon>
        <taxon>eudicotyledons</taxon>
        <taxon>Gunneridae</taxon>
        <taxon>Pentapetalae</taxon>
        <taxon>asterids</taxon>
        <taxon>Ericales</taxon>
        <taxon>Actinidiaceae</taxon>
        <taxon>Actinidia</taxon>
    </lineage>
</organism>
<dbReference type="AlphaFoldDB" id="A0A2R6Q4G1"/>
<dbReference type="CDD" id="cd03031">
    <property type="entry name" value="GRX_GRX_like"/>
    <property type="match status" value="1"/>
</dbReference>
<dbReference type="EMBL" id="NKQK01000020">
    <property type="protein sequence ID" value="PSS01750.1"/>
    <property type="molecule type" value="Genomic_DNA"/>
</dbReference>
<dbReference type="InParanoid" id="A0A2R6Q4G1"/>
<feature type="region of interest" description="Disordered" evidence="1">
    <location>
        <begin position="1"/>
        <end position="29"/>
    </location>
</feature>
<dbReference type="Proteomes" id="UP000241394">
    <property type="component" value="Chromosome LG20"/>
</dbReference>
<reference evidence="4" key="2">
    <citation type="journal article" date="2018" name="BMC Genomics">
        <title>A manually annotated Actinidia chinensis var. chinensis (kiwifruit) genome highlights the challenges associated with draft genomes and gene prediction in plants.</title>
        <authorList>
            <person name="Pilkington S.M."/>
            <person name="Crowhurst R."/>
            <person name="Hilario E."/>
            <person name="Nardozza S."/>
            <person name="Fraser L."/>
            <person name="Peng Y."/>
            <person name="Gunaseelan K."/>
            <person name="Simpson R."/>
            <person name="Tahir J."/>
            <person name="Deroles S.C."/>
            <person name="Templeton K."/>
            <person name="Luo Z."/>
            <person name="Davy M."/>
            <person name="Cheng C."/>
            <person name="McNeilage M."/>
            <person name="Scaglione D."/>
            <person name="Liu Y."/>
            <person name="Zhang Q."/>
            <person name="Datson P."/>
            <person name="De Silva N."/>
            <person name="Gardiner S.E."/>
            <person name="Bassett H."/>
            <person name="Chagne D."/>
            <person name="McCallum J."/>
            <person name="Dzierzon H."/>
            <person name="Deng C."/>
            <person name="Wang Y.Y."/>
            <person name="Barron L."/>
            <person name="Manako K."/>
            <person name="Bowen J."/>
            <person name="Foster T.M."/>
            <person name="Erridge Z.A."/>
            <person name="Tiffin H."/>
            <person name="Waite C.N."/>
            <person name="Davies K.M."/>
            <person name="Grierson E.P."/>
            <person name="Laing W.A."/>
            <person name="Kirk R."/>
            <person name="Chen X."/>
            <person name="Wood M."/>
            <person name="Montefiori M."/>
            <person name="Brummell D.A."/>
            <person name="Schwinn K.E."/>
            <person name="Catanach A."/>
            <person name="Fullerton C."/>
            <person name="Li D."/>
            <person name="Meiyalaghan S."/>
            <person name="Nieuwenhuizen N."/>
            <person name="Read N."/>
            <person name="Prakash R."/>
            <person name="Hunter D."/>
            <person name="Zhang H."/>
            <person name="McKenzie M."/>
            <person name="Knabel M."/>
            <person name="Harris A."/>
            <person name="Allan A.C."/>
            <person name="Gleave A."/>
            <person name="Chen A."/>
            <person name="Janssen B.J."/>
            <person name="Plunkett B."/>
            <person name="Ampomah-Dwamena C."/>
            <person name="Voogd C."/>
            <person name="Leif D."/>
            <person name="Lafferty D."/>
            <person name="Souleyre E.J.F."/>
            <person name="Varkonyi-Gasic E."/>
            <person name="Gambi F."/>
            <person name="Hanley J."/>
            <person name="Yao J.L."/>
            <person name="Cheung J."/>
            <person name="David K.M."/>
            <person name="Warren B."/>
            <person name="Marsh K."/>
            <person name="Snowden K.C."/>
            <person name="Lin-Wang K."/>
            <person name="Brian L."/>
            <person name="Martinez-Sanchez M."/>
            <person name="Wang M."/>
            <person name="Ileperuma N."/>
            <person name="Macnee N."/>
            <person name="Campin R."/>
            <person name="McAtee P."/>
            <person name="Drummond R.S.M."/>
            <person name="Espley R.V."/>
            <person name="Ireland H.S."/>
            <person name="Wu R."/>
            <person name="Atkinson R.G."/>
            <person name="Karunairetnam S."/>
            <person name="Bulley S."/>
            <person name="Chunkath S."/>
            <person name="Hanley Z."/>
            <person name="Storey R."/>
            <person name="Thrimawithana A.H."/>
            <person name="Thomson S."/>
            <person name="David C."/>
            <person name="Testolin R."/>
            <person name="Huang H."/>
            <person name="Hellens R.P."/>
            <person name="Schaffer R.J."/>
        </authorList>
    </citation>
    <scope>NUCLEOTIDE SEQUENCE [LARGE SCALE GENOMIC DNA]</scope>
    <source>
        <strain evidence="4">cv. Red5</strain>
    </source>
</reference>
<dbReference type="PANTHER" id="PTHR45669:SF18">
    <property type="entry name" value="GLUTAREDOXIN FAMILY PROTEIN"/>
    <property type="match status" value="1"/>
</dbReference>
<proteinExistence type="predicted"/>
<dbReference type="OrthoDB" id="423313at2759"/>